<dbReference type="AlphaFoldDB" id="A0A7W8HJI4"/>
<feature type="region of interest" description="Disordered" evidence="1">
    <location>
        <begin position="152"/>
        <end position="171"/>
    </location>
</feature>
<feature type="domain" description="Tim44-like" evidence="4">
    <location>
        <begin position="180"/>
        <end position="311"/>
    </location>
</feature>
<evidence type="ECO:0000256" key="1">
    <source>
        <dbReference type="SAM" id="MobiDB-lite"/>
    </source>
</evidence>
<reference evidence="5 6" key="1">
    <citation type="submission" date="2020-08" db="EMBL/GenBank/DDBJ databases">
        <title>Genomic Encyclopedia of Type Strains, Phase IV (KMG-IV): sequencing the most valuable type-strain genomes for metagenomic binning, comparative biology and taxonomic classification.</title>
        <authorList>
            <person name="Goeker M."/>
        </authorList>
    </citation>
    <scope>NUCLEOTIDE SEQUENCE [LARGE SCALE GENOMIC DNA]</scope>
    <source>
        <strain evidence="5 6">DSM 29781</strain>
    </source>
</reference>
<evidence type="ECO:0000256" key="3">
    <source>
        <dbReference type="SAM" id="SignalP"/>
    </source>
</evidence>
<keyword evidence="2" id="KW-0812">Transmembrane</keyword>
<dbReference type="EMBL" id="JACHGB010000006">
    <property type="protein sequence ID" value="MBB5273037.1"/>
    <property type="molecule type" value="Genomic_DNA"/>
</dbReference>
<dbReference type="Pfam" id="PF04280">
    <property type="entry name" value="Tim44"/>
    <property type="match status" value="1"/>
</dbReference>
<dbReference type="RefSeq" id="WP_183969248.1">
    <property type="nucleotide sequence ID" value="NZ_BAABEW010000007.1"/>
</dbReference>
<keyword evidence="2" id="KW-1133">Transmembrane helix</keyword>
<dbReference type="Proteomes" id="UP000532440">
    <property type="component" value="Unassembled WGS sequence"/>
</dbReference>
<dbReference type="PANTHER" id="PTHR41542:SF1">
    <property type="entry name" value="BLL5807 PROTEIN"/>
    <property type="match status" value="1"/>
</dbReference>
<feature type="compositionally biased region" description="Polar residues" evidence="1">
    <location>
        <begin position="34"/>
        <end position="54"/>
    </location>
</feature>
<proteinExistence type="predicted"/>
<evidence type="ECO:0000256" key="2">
    <source>
        <dbReference type="SAM" id="Phobius"/>
    </source>
</evidence>
<dbReference type="PANTHER" id="PTHR41542">
    <property type="entry name" value="BLL5807 PROTEIN"/>
    <property type="match status" value="1"/>
</dbReference>
<feature type="region of interest" description="Disordered" evidence="1">
    <location>
        <begin position="29"/>
        <end position="76"/>
    </location>
</feature>
<organism evidence="5 6">
    <name type="scientific">Quisquiliibacterium transsilvanicum</name>
    <dbReference type="NCBI Taxonomy" id="1549638"/>
    <lineage>
        <taxon>Bacteria</taxon>
        <taxon>Pseudomonadati</taxon>
        <taxon>Pseudomonadota</taxon>
        <taxon>Betaproteobacteria</taxon>
        <taxon>Burkholderiales</taxon>
        <taxon>Burkholderiaceae</taxon>
        <taxon>Quisquiliibacterium</taxon>
    </lineage>
</organism>
<accession>A0A7W8HJI4</accession>
<gene>
    <name evidence="5" type="ORF">HNQ70_003065</name>
</gene>
<dbReference type="InterPro" id="IPR032710">
    <property type="entry name" value="NTF2-like_dom_sf"/>
</dbReference>
<feature type="transmembrane region" description="Helical" evidence="2">
    <location>
        <begin position="107"/>
        <end position="128"/>
    </location>
</feature>
<dbReference type="SMART" id="SM00978">
    <property type="entry name" value="Tim44"/>
    <property type="match status" value="1"/>
</dbReference>
<feature type="chain" id="PRO_5031435041" evidence="3">
    <location>
        <begin position="20"/>
        <end position="313"/>
    </location>
</feature>
<comment type="caution">
    <text evidence="5">The sequence shown here is derived from an EMBL/GenBank/DDBJ whole genome shotgun (WGS) entry which is preliminary data.</text>
</comment>
<dbReference type="InterPro" id="IPR007379">
    <property type="entry name" value="Tim44-like_dom"/>
</dbReference>
<keyword evidence="2" id="KW-0472">Membrane</keyword>
<evidence type="ECO:0000259" key="4">
    <source>
        <dbReference type="SMART" id="SM00978"/>
    </source>
</evidence>
<dbReference type="SUPFAM" id="SSF54427">
    <property type="entry name" value="NTF2-like"/>
    <property type="match status" value="1"/>
</dbReference>
<feature type="compositionally biased region" description="Low complexity" evidence="1">
    <location>
        <begin position="55"/>
        <end position="76"/>
    </location>
</feature>
<sequence>MKILGKFLAVGLVSVAFFAAEAEAKRLGGGKSFGRQSNTATQRDATPAQQNVTPSQSAQTQAAARQNPAAASAAQPARNRWLGPVAGLAAGLGLAALASHLGLGEELASMMLILLMVVAAVVVVRMVMARRAQPRPAFQTAGYPADGVGSEASVRFSPLPRDQGGSARPGTPVVGPAAAAAPDFGAQARIPDGFDVEGFVRNAKVQFVRLQAAFDAGDVNDLREFTSPEMFAELKMQIGERQGEPNRTDVVRLDAELLGIESSQVDHVASVRFWGLVRENEAAPAEPIDEVWNLVKPVSGQGGWVLAGIQQLG</sequence>
<evidence type="ECO:0000313" key="5">
    <source>
        <dbReference type="EMBL" id="MBB5273037.1"/>
    </source>
</evidence>
<feature type="signal peptide" evidence="3">
    <location>
        <begin position="1"/>
        <end position="19"/>
    </location>
</feature>
<dbReference type="Gene3D" id="3.10.450.240">
    <property type="match status" value="1"/>
</dbReference>
<name>A0A7W8HJI4_9BURK</name>
<evidence type="ECO:0000313" key="6">
    <source>
        <dbReference type="Proteomes" id="UP000532440"/>
    </source>
</evidence>
<keyword evidence="3" id="KW-0732">Signal</keyword>
<keyword evidence="6" id="KW-1185">Reference proteome</keyword>
<protein>
    <submittedName>
        <fullName evidence="5">Putative lipid-binding transport protein (Tim44 family)</fullName>
    </submittedName>
</protein>